<keyword evidence="1" id="KW-0472">Membrane</keyword>
<evidence type="ECO:0000256" key="1">
    <source>
        <dbReference type="SAM" id="Phobius"/>
    </source>
</evidence>
<dbReference type="NCBIfam" id="TIGR03919">
    <property type="entry name" value="T7SS_EccB"/>
    <property type="match status" value="1"/>
</dbReference>
<name>A0A1L7CJV7_CORFL</name>
<keyword evidence="1" id="KW-1133">Transmembrane helix</keyword>
<dbReference type="Proteomes" id="UP000185479">
    <property type="component" value="Chromosome"/>
</dbReference>
<dbReference type="AlphaFoldDB" id="A0A1L7CJV7"/>
<keyword evidence="3" id="KW-1185">Reference proteome</keyword>
<protein>
    <submittedName>
        <fullName evidence="2">MPSS family PPE41 protein secretion system protein</fullName>
    </submittedName>
</protein>
<dbReference type="RefSeq" id="WP_075729148.1">
    <property type="nucleotide sequence ID" value="NZ_JAKDSK010000021.1"/>
</dbReference>
<dbReference type="Pfam" id="PF05108">
    <property type="entry name" value="T7SS_ESX1_EccB"/>
    <property type="match status" value="2"/>
</dbReference>
<evidence type="ECO:0000313" key="3">
    <source>
        <dbReference type="Proteomes" id="UP000185479"/>
    </source>
</evidence>
<dbReference type="EMBL" id="CP009246">
    <property type="protein sequence ID" value="APT86151.1"/>
    <property type="molecule type" value="Genomic_DNA"/>
</dbReference>
<dbReference type="KEGG" id="cfc:CFLV_02390"/>
<reference evidence="2 3" key="1">
    <citation type="submission" date="2014-08" db="EMBL/GenBank/DDBJ databases">
        <title>Complete genome sequence of Corynebacterium flavescens OJ8(T)(=DSM 20296(T)), isolated from cheese.</title>
        <authorList>
            <person name="Ruckert C."/>
            <person name="Albersmeier A."/>
            <person name="Winkler A."/>
            <person name="Kalinowski J."/>
        </authorList>
    </citation>
    <scope>NUCLEOTIDE SEQUENCE [LARGE SCALE GENOMIC DNA]</scope>
    <source>
        <strain evidence="2 3">OJ8</strain>
    </source>
</reference>
<dbReference type="InterPro" id="IPR007795">
    <property type="entry name" value="T7SS_EccB"/>
</dbReference>
<proteinExistence type="predicted"/>
<dbReference type="InterPro" id="IPR044857">
    <property type="entry name" value="T7SS_EccB_R1"/>
</dbReference>
<accession>A0A1L7CJV7</accession>
<organism evidence="2 3">
    <name type="scientific">Corynebacterium flavescens</name>
    <dbReference type="NCBI Taxonomy" id="28028"/>
    <lineage>
        <taxon>Bacteria</taxon>
        <taxon>Bacillati</taxon>
        <taxon>Actinomycetota</taxon>
        <taxon>Actinomycetes</taxon>
        <taxon>Mycobacteriales</taxon>
        <taxon>Corynebacteriaceae</taxon>
        <taxon>Corynebacterium</taxon>
    </lineage>
</organism>
<sequence length="427" mass="45447">MARPLPTTKAQVSGHRFLLRRIEHGLVLGDIRMLHDPLASRQRALVCALVVVALLALGSGLLAWLQPNPRPGDAPVVESKRGQLFVLVGETYHPVANLSSARIISGEPVSARSIGEEYLTQARLGSPVGIEDAPGFLAAYSPHKQRDWAACFAGAGEEATPSLTTIDSTPVREGEVIVVADAGPESLSLTQGALAEFEGKQWLLSAQGRVAIPEQSSVQGRVLRRALGIAESTFVWHLPPELLNAFAELEPWSFPAHPPEIWDTGAGLWMSNEEGVSRLTEAQAEMLLGTGARRRDVAESDVAKQHDTELAFNLPESPLEMVTGEQGWLCASPGAGAALLLPREGTIELSGEGIADRFGGLSAGGVGVDSGHGYHVVAPTGLRHEVESPETLAMLGTQVAAQVPWEILRLLPAGSQLSRETALRVSY</sequence>
<dbReference type="GO" id="GO:0005576">
    <property type="term" value="C:extracellular region"/>
    <property type="evidence" value="ECO:0007669"/>
    <property type="project" value="TreeGrafter"/>
</dbReference>
<dbReference type="OrthoDB" id="3847604at2"/>
<dbReference type="PANTHER" id="PTHR40765:SF2">
    <property type="entry name" value="ESX-2 SECRETION SYSTEM ATPASE ECCB2"/>
    <property type="match status" value="1"/>
</dbReference>
<feature type="transmembrane region" description="Helical" evidence="1">
    <location>
        <begin position="44"/>
        <end position="65"/>
    </location>
</feature>
<dbReference type="Gene3D" id="3.30.2390.20">
    <property type="entry name" value="Type VII secretion system EccB, repeat 1 domain"/>
    <property type="match status" value="1"/>
</dbReference>
<dbReference type="PANTHER" id="PTHR40765">
    <property type="entry name" value="ESX-2 SECRETION SYSTEM ATPASE ECCB2"/>
    <property type="match status" value="1"/>
</dbReference>
<dbReference type="STRING" id="28028.CFLV_02390"/>
<keyword evidence="1" id="KW-0812">Transmembrane</keyword>
<evidence type="ECO:0000313" key="2">
    <source>
        <dbReference type="EMBL" id="APT86151.1"/>
    </source>
</evidence>
<gene>
    <name evidence="2" type="ORF">CFLV_02390</name>
</gene>